<sequence>MTLMDAPKFDPTREKRRTMIVRLSAAGVVVLIVAWWLVAGRPVDWPWNWDHYWFGRIEANQFLSAIEANDLQKAYGVWLHDKNWQQHPQKYGTYPFNRFTGDWGPTSPDNEYGPIRSHHIALIGHYGNGVLIAILINGRKSDALNLAYDPKTGQLSFAPPGVSLYLGP</sequence>
<accession>A0A2N9M5B0</accession>
<name>A0A2N9M5B0_9BACT</name>
<evidence type="ECO:0000256" key="1">
    <source>
        <dbReference type="SAM" id="Phobius"/>
    </source>
</evidence>
<protein>
    <submittedName>
        <fullName evidence="2">Uncharacterized protein</fullName>
    </submittedName>
</protein>
<reference evidence="3" key="1">
    <citation type="submission" date="2018-02" db="EMBL/GenBank/DDBJ databases">
        <authorList>
            <person name="Hausmann B."/>
        </authorList>
    </citation>
    <scope>NUCLEOTIDE SEQUENCE [LARGE SCALE GENOMIC DNA]</scope>
    <source>
        <strain evidence="3">Peat soil MAG SbA5</strain>
    </source>
</reference>
<evidence type="ECO:0000313" key="2">
    <source>
        <dbReference type="EMBL" id="SPE30674.1"/>
    </source>
</evidence>
<dbReference type="EMBL" id="OKRB01000141">
    <property type="protein sequence ID" value="SPE30674.1"/>
    <property type="molecule type" value="Genomic_DNA"/>
</dbReference>
<keyword evidence="1" id="KW-1133">Transmembrane helix</keyword>
<evidence type="ECO:0000313" key="3">
    <source>
        <dbReference type="Proteomes" id="UP000239735"/>
    </source>
</evidence>
<dbReference type="AlphaFoldDB" id="A0A2N9M5B0"/>
<keyword evidence="1" id="KW-0472">Membrane</keyword>
<keyword evidence="1" id="KW-0812">Transmembrane</keyword>
<dbReference type="OrthoDB" id="129568at2"/>
<dbReference type="Proteomes" id="UP000239735">
    <property type="component" value="Unassembled WGS sequence"/>
</dbReference>
<feature type="transmembrane region" description="Helical" evidence="1">
    <location>
        <begin position="20"/>
        <end position="38"/>
    </location>
</feature>
<feature type="transmembrane region" description="Helical" evidence="1">
    <location>
        <begin position="118"/>
        <end position="136"/>
    </location>
</feature>
<organism evidence="2 3">
    <name type="scientific">Candidatus Sulfuritelmatomonas gaucii</name>
    <dbReference type="NCBI Taxonomy" id="2043161"/>
    <lineage>
        <taxon>Bacteria</taxon>
        <taxon>Pseudomonadati</taxon>
        <taxon>Acidobacteriota</taxon>
        <taxon>Terriglobia</taxon>
        <taxon>Terriglobales</taxon>
        <taxon>Acidobacteriaceae</taxon>
        <taxon>Candidatus Sulfuritelmatomonas</taxon>
    </lineage>
</organism>
<proteinExistence type="predicted"/>
<gene>
    <name evidence="2" type="ORF">SBA5_80043</name>
</gene>